<dbReference type="SUPFAM" id="SSF54593">
    <property type="entry name" value="Glyoxalase/Bleomycin resistance protein/Dihydroxybiphenyl dioxygenase"/>
    <property type="match status" value="1"/>
</dbReference>
<dbReference type="PROSITE" id="PS51819">
    <property type="entry name" value="VOC"/>
    <property type="match status" value="1"/>
</dbReference>
<organism evidence="2 3">
    <name type="scientific">Sphingomonas oryzagri</name>
    <dbReference type="NCBI Taxonomy" id="3042314"/>
    <lineage>
        <taxon>Bacteria</taxon>
        <taxon>Pseudomonadati</taxon>
        <taxon>Pseudomonadota</taxon>
        <taxon>Alphaproteobacteria</taxon>
        <taxon>Sphingomonadales</taxon>
        <taxon>Sphingomonadaceae</taxon>
        <taxon>Sphingomonas</taxon>
    </lineage>
</organism>
<dbReference type="EMBL" id="JARYGZ010000002">
    <property type="protein sequence ID" value="MDH7640034.1"/>
    <property type="molecule type" value="Genomic_DNA"/>
</dbReference>
<comment type="caution">
    <text evidence="2">The sequence shown here is derived from an EMBL/GenBank/DDBJ whole genome shotgun (WGS) entry which is preliminary data.</text>
</comment>
<evidence type="ECO:0000259" key="1">
    <source>
        <dbReference type="PROSITE" id="PS51819"/>
    </source>
</evidence>
<keyword evidence="3" id="KW-1185">Reference proteome</keyword>
<dbReference type="Gene3D" id="3.10.180.10">
    <property type="entry name" value="2,3-Dihydroxybiphenyl 1,2-Dioxygenase, domain 1"/>
    <property type="match status" value="1"/>
</dbReference>
<evidence type="ECO:0000313" key="2">
    <source>
        <dbReference type="EMBL" id="MDH7640034.1"/>
    </source>
</evidence>
<dbReference type="Proteomes" id="UP001160625">
    <property type="component" value="Unassembled WGS sequence"/>
</dbReference>
<dbReference type="Pfam" id="PF13669">
    <property type="entry name" value="Glyoxalase_4"/>
    <property type="match status" value="1"/>
</dbReference>
<reference evidence="2" key="1">
    <citation type="submission" date="2023-04" db="EMBL/GenBank/DDBJ databases">
        <title>Sphingomonas sp. MAHUQ-71 isolated from rice field.</title>
        <authorList>
            <person name="Huq M.A."/>
        </authorList>
    </citation>
    <scope>NUCLEOTIDE SEQUENCE</scope>
    <source>
        <strain evidence="2">MAHUQ-71</strain>
    </source>
</reference>
<dbReference type="InterPro" id="IPR029068">
    <property type="entry name" value="Glyas_Bleomycin-R_OHBP_Dase"/>
</dbReference>
<feature type="domain" description="VOC" evidence="1">
    <location>
        <begin position="1"/>
        <end position="147"/>
    </location>
</feature>
<name>A0ABT6N427_9SPHN</name>
<sequence>MSRTVADIDAALRFYGDVLGAVELFRMGPLDAADMPPGADGRDWMEAHVNVAGARLTLAMLQFPGGGCLQLVAYDKPGSATATPPRNCDLGGNHLGLRVEDVPAAIAWLEAHGCVAMAPIAIDAGPLAGKTNQYVLDPFGLQLEIVD</sequence>
<proteinExistence type="predicted"/>
<dbReference type="InterPro" id="IPR037523">
    <property type="entry name" value="VOC_core"/>
</dbReference>
<protein>
    <submittedName>
        <fullName evidence="2">VOC family protein</fullName>
    </submittedName>
</protein>
<accession>A0ABT6N427</accession>
<evidence type="ECO:0000313" key="3">
    <source>
        <dbReference type="Proteomes" id="UP001160625"/>
    </source>
</evidence>
<gene>
    <name evidence="2" type="ORF">QGN17_14955</name>
</gene>